<proteinExistence type="predicted"/>
<dbReference type="eggNOG" id="COG2020">
    <property type="taxonomic scope" value="Bacteria"/>
</dbReference>
<protein>
    <submittedName>
        <fullName evidence="6">Isoprenylcysteine carboxyl methyltransferase</fullName>
    </submittedName>
</protein>
<dbReference type="GO" id="GO:0032259">
    <property type="term" value="P:methylation"/>
    <property type="evidence" value="ECO:0007669"/>
    <property type="project" value="UniProtKB-KW"/>
</dbReference>
<dbReference type="Proteomes" id="UP000003165">
    <property type="component" value="Unassembled WGS sequence"/>
</dbReference>
<keyword evidence="2 5" id="KW-0812">Transmembrane</keyword>
<dbReference type="PANTHER" id="PTHR43847:SF1">
    <property type="entry name" value="BLL3993 PROTEIN"/>
    <property type="match status" value="1"/>
</dbReference>
<dbReference type="Gene3D" id="1.20.120.1630">
    <property type="match status" value="1"/>
</dbReference>
<evidence type="ECO:0000256" key="5">
    <source>
        <dbReference type="SAM" id="Phobius"/>
    </source>
</evidence>
<feature type="transmembrane region" description="Helical" evidence="5">
    <location>
        <begin position="42"/>
        <end position="60"/>
    </location>
</feature>
<organism evidence="6 7">
    <name type="scientific">Pseudogulbenkiania ferrooxidans 2002</name>
    <dbReference type="NCBI Taxonomy" id="279714"/>
    <lineage>
        <taxon>Bacteria</taxon>
        <taxon>Pseudomonadati</taxon>
        <taxon>Pseudomonadota</taxon>
        <taxon>Betaproteobacteria</taxon>
        <taxon>Neisseriales</taxon>
        <taxon>Chromobacteriaceae</taxon>
        <taxon>Pseudogulbenkiania</taxon>
    </lineage>
</organism>
<feature type="transmembrane region" description="Helical" evidence="5">
    <location>
        <begin position="67"/>
        <end position="87"/>
    </location>
</feature>
<dbReference type="GO" id="GO:0008168">
    <property type="term" value="F:methyltransferase activity"/>
    <property type="evidence" value="ECO:0007669"/>
    <property type="project" value="UniProtKB-KW"/>
</dbReference>
<feature type="transmembrane region" description="Helical" evidence="5">
    <location>
        <begin position="137"/>
        <end position="155"/>
    </location>
</feature>
<dbReference type="EMBL" id="ACIS01000002">
    <property type="protein sequence ID" value="EEG09796.1"/>
    <property type="molecule type" value="Genomic_DNA"/>
</dbReference>
<dbReference type="AlphaFoldDB" id="B9YZR3"/>
<evidence type="ECO:0000256" key="4">
    <source>
        <dbReference type="ARBA" id="ARBA00023136"/>
    </source>
</evidence>
<feature type="transmembrane region" description="Helical" evidence="5">
    <location>
        <begin position="93"/>
        <end position="116"/>
    </location>
</feature>
<dbReference type="GO" id="GO:0012505">
    <property type="term" value="C:endomembrane system"/>
    <property type="evidence" value="ECO:0007669"/>
    <property type="project" value="UniProtKB-SubCell"/>
</dbReference>
<evidence type="ECO:0000256" key="1">
    <source>
        <dbReference type="ARBA" id="ARBA00004127"/>
    </source>
</evidence>
<evidence type="ECO:0000313" key="6">
    <source>
        <dbReference type="EMBL" id="EEG09796.1"/>
    </source>
</evidence>
<keyword evidence="4 5" id="KW-0472">Membrane</keyword>
<feature type="transmembrane region" description="Helical" evidence="5">
    <location>
        <begin position="161"/>
        <end position="178"/>
    </location>
</feature>
<gene>
    <name evidence="6" type="ORF">FuraDRAFT_0812</name>
</gene>
<evidence type="ECO:0000256" key="3">
    <source>
        <dbReference type="ARBA" id="ARBA00022989"/>
    </source>
</evidence>
<dbReference type="InterPro" id="IPR052527">
    <property type="entry name" value="Metal_cation-efflux_comp"/>
</dbReference>
<reference evidence="6 7" key="1">
    <citation type="submission" date="2009-02" db="EMBL/GenBank/DDBJ databases">
        <title>Sequencing of the draft genome and assembly of Lutiella nitroferrum 2002.</title>
        <authorList>
            <consortium name="US DOE Joint Genome Institute (JGI-PGF)"/>
            <person name="Lucas S."/>
            <person name="Copeland A."/>
            <person name="Lapidus A."/>
            <person name="Glavina del Rio T."/>
            <person name="Tice H."/>
            <person name="Bruce D."/>
            <person name="Goodwin L."/>
            <person name="Pitluck S."/>
            <person name="Larimer F."/>
            <person name="Land M.L."/>
            <person name="Hauser L."/>
            <person name="Coates J.D."/>
        </authorList>
    </citation>
    <scope>NUCLEOTIDE SEQUENCE [LARGE SCALE GENOMIC DNA]</scope>
    <source>
        <strain evidence="6 7">2002</strain>
    </source>
</reference>
<comment type="caution">
    <text evidence="6">The sequence shown here is derived from an EMBL/GenBank/DDBJ whole genome shotgun (WGS) entry which is preliminary data.</text>
</comment>
<keyword evidence="6" id="KW-0808">Transferase</keyword>
<evidence type="ECO:0000256" key="2">
    <source>
        <dbReference type="ARBA" id="ARBA00022692"/>
    </source>
</evidence>
<comment type="subcellular location">
    <subcellularLocation>
        <location evidence="1">Endomembrane system</location>
        <topology evidence="1">Multi-pass membrane protein</topology>
    </subcellularLocation>
</comment>
<keyword evidence="6" id="KW-0489">Methyltransferase</keyword>
<keyword evidence="7" id="KW-1185">Reference proteome</keyword>
<keyword evidence="3 5" id="KW-1133">Transmembrane helix</keyword>
<dbReference type="RefSeq" id="WP_008952832.1">
    <property type="nucleotide sequence ID" value="NZ_ACIS01000002.1"/>
</dbReference>
<accession>B9YZR3</accession>
<evidence type="ECO:0000313" key="7">
    <source>
        <dbReference type="Proteomes" id="UP000003165"/>
    </source>
</evidence>
<dbReference type="InterPro" id="IPR007318">
    <property type="entry name" value="Phopholipid_MeTrfase"/>
</dbReference>
<feature type="transmembrane region" description="Helical" evidence="5">
    <location>
        <begin position="12"/>
        <end position="30"/>
    </location>
</feature>
<sequence>MDTLTGLLYSKRFNLYVGAAFSLVWWLFSYAHLTRFQQTHDVALMVVVLSETLTAVLFFVRSSPKTISLAPADWLIGVAGSFLPMLFRPAPWGVMPAASVLVLAGTVLQIVGLLSLNRSFAIVAAKRELKTAWMYRIVRHPIYASYFLVFAGYVLQNTSLTNVLIYALLLVLLFTRIVREERHLALDPAYRVYMQTVRYRLIPFVY</sequence>
<dbReference type="Pfam" id="PF04191">
    <property type="entry name" value="PEMT"/>
    <property type="match status" value="1"/>
</dbReference>
<name>B9YZR3_9NEIS</name>
<dbReference type="PANTHER" id="PTHR43847">
    <property type="entry name" value="BLL3993 PROTEIN"/>
    <property type="match status" value="1"/>
</dbReference>